<proteinExistence type="predicted"/>
<dbReference type="Proteomes" id="UP000324222">
    <property type="component" value="Unassembled WGS sequence"/>
</dbReference>
<sequence>MGHAGRPLLPTHAIRMTLTVPFSVSPTSAVSLSLSPFPPPFSSSYLSSHAPRPSTPSIPPPPGCPSHPEPQVRVTRGASRPRPQAAEGRRHPPTDTIDTTPPPYRDAAYTITLTHPHTSPCLPPHRSYLPSSDPPPTPPSIYYRESSGRAGVPLPGGVHGYGPTRLKGVQAGWMALSFPRE</sequence>
<keyword evidence="3" id="KW-1185">Reference proteome</keyword>
<organism evidence="2 3">
    <name type="scientific">Portunus trituberculatus</name>
    <name type="common">Swimming crab</name>
    <name type="synonym">Neptunus trituberculatus</name>
    <dbReference type="NCBI Taxonomy" id="210409"/>
    <lineage>
        <taxon>Eukaryota</taxon>
        <taxon>Metazoa</taxon>
        <taxon>Ecdysozoa</taxon>
        <taxon>Arthropoda</taxon>
        <taxon>Crustacea</taxon>
        <taxon>Multicrustacea</taxon>
        <taxon>Malacostraca</taxon>
        <taxon>Eumalacostraca</taxon>
        <taxon>Eucarida</taxon>
        <taxon>Decapoda</taxon>
        <taxon>Pleocyemata</taxon>
        <taxon>Brachyura</taxon>
        <taxon>Eubrachyura</taxon>
        <taxon>Portunoidea</taxon>
        <taxon>Portunidae</taxon>
        <taxon>Portuninae</taxon>
        <taxon>Portunus</taxon>
    </lineage>
</organism>
<feature type="region of interest" description="Disordered" evidence="1">
    <location>
        <begin position="44"/>
        <end position="138"/>
    </location>
</feature>
<gene>
    <name evidence="2" type="ORF">E2C01_048486</name>
</gene>
<feature type="compositionally biased region" description="Pro residues" evidence="1">
    <location>
        <begin position="53"/>
        <end position="68"/>
    </location>
</feature>
<evidence type="ECO:0000313" key="2">
    <source>
        <dbReference type="EMBL" id="MPC54564.1"/>
    </source>
</evidence>
<evidence type="ECO:0000313" key="3">
    <source>
        <dbReference type="Proteomes" id="UP000324222"/>
    </source>
</evidence>
<protein>
    <submittedName>
        <fullName evidence="2">Uncharacterized protein</fullName>
    </submittedName>
</protein>
<reference evidence="2 3" key="1">
    <citation type="submission" date="2019-05" db="EMBL/GenBank/DDBJ databases">
        <title>Another draft genome of Portunus trituberculatus and its Hox gene families provides insights of decapod evolution.</title>
        <authorList>
            <person name="Jeong J.-H."/>
            <person name="Song I."/>
            <person name="Kim S."/>
            <person name="Choi T."/>
            <person name="Kim D."/>
            <person name="Ryu S."/>
            <person name="Kim W."/>
        </authorList>
    </citation>
    <scope>NUCLEOTIDE SEQUENCE [LARGE SCALE GENOMIC DNA]</scope>
    <source>
        <tissue evidence="2">Muscle</tissue>
    </source>
</reference>
<comment type="caution">
    <text evidence="2">The sequence shown here is derived from an EMBL/GenBank/DDBJ whole genome shotgun (WGS) entry which is preliminary data.</text>
</comment>
<evidence type="ECO:0000256" key="1">
    <source>
        <dbReference type="SAM" id="MobiDB-lite"/>
    </source>
</evidence>
<dbReference type="AlphaFoldDB" id="A0A5B7GDI6"/>
<accession>A0A5B7GDI6</accession>
<name>A0A5B7GDI6_PORTR</name>
<dbReference type="EMBL" id="VSRR010012455">
    <property type="protein sequence ID" value="MPC54564.1"/>
    <property type="molecule type" value="Genomic_DNA"/>
</dbReference>